<sequence>MRSLRYMFVWLLLLCCLAPRLQAATILVLGDSLSAGYGLPTVEQGWVKLLARDLAPRHKVVNASVSGATTADGLTRLPRALVENRPDWVIIALGGNDGLRGLPLAAMQANLRQMVQLCRQAHARVLLVGIELPPNYGRSYTQAFHTVYDRLAQQARLAYVPDLMAGFAGDLRQFQPDGIHPAASAQTKMMQTVKRRLPL</sequence>
<dbReference type="PANTHER" id="PTHR30383:SF24">
    <property type="entry name" value="THIOESTERASE 1_PROTEASE 1_LYSOPHOSPHOLIPASE L1"/>
    <property type="match status" value="1"/>
</dbReference>
<dbReference type="Proteomes" id="UP000295611">
    <property type="component" value="Unassembled WGS sequence"/>
</dbReference>
<evidence type="ECO:0000313" key="4">
    <source>
        <dbReference type="Proteomes" id="UP000295611"/>
    </source>
</evidence>
<dbReference type="InterPro" id="IPR036514">
    <property type="entry name" value="SGNH_hydro_sf"/>
</dbReference>
<keyword evidence="4" id="KW-1185">Reference proteome</keyword>
<evidence type="ECO:0000259" key="2">
    <source>
        <dbReference type="Pfam" id="PF13472"/>
    </source>
</evidence>
<dbReference type="GO" id="GO:0006629">
    <property type="term" value="P:lipid metabolic process"/>
    <property type="evidence" value="ECO:0007669"/>
    <property type="project" value="InterPro"/>
</dbReference>
<dbReference type="SUPFAM" id="SSF52266">
    <property type="entry name" value="SGNH hydrolase"/>
    <property type="match status" value="1"/>
</dbReference>
<dbReference type="OrthoDB" id="9786188at2"/>
<feature type="chain" id="PRO_5020318402" evidence="1">
    <location>
        <begin position="24"/>
        <end position="199"/>
    </location>
</feature>
<name>A0A4R7B9C2_9NEIS</name>
<dbReference type="GO" id="GO:0004622">
    <property type="term" value="F:phosphatidylcholine lysophospholipase activity"/>
    <property type="evidence" value="ECO:0007669"/>
    <property type="project" value="TreeGrafter"/>
</dbReference>
<organism evidence="3 4">
    <name type="scientific">Paludibacterium purpuratum</name>
    <dbReference type="NCBI Taxonomy" id="1144873"/>
    <lineage>
        <taxon>Bacteria</taxon>
        <taxon>Pseudomonadati</taxon>
        <taxon>Pseudomonadota</taxon>
        <taxon>Betaproteobacteria</taxon>
        <taxon>Neisseriales</taxon>
        <taxon>Chromobacteriaceae</taxon>
        <taxon>Paludibacterium</taxon>
    </lineage>
</organism>
<dbReference type="RefSeq" id="WP_133678790.1">
    <property type="nucleotide sequence ID" value="NZ_SNZP01000003.1"/>
</dbReference>
<feature type="signal peptide" evidence="1">
    <location>
        <begin position="1"/>
        <end position="23"/>
    </location>
</feature>
<protein>
    <submittedName>
        <fullName evidence="3">Acyl-CoA thioesterase-1</fullName>
    </submittedName>
</protein>
<proteinExistence type="predicted"/>
<dbReference type="Gene3D" id="3.40.50.1110">
    <property type="entry name" value="SGNH hydrolase"/>
    <property type="match status" value="1"/>
</dbReference>
<accession>A0A4R7B9C2</accession>
<comment type="caution">
    <text evidence="3">The sequence shown here is derived from an EMBL/GenBank/DDBJ whole genome shotgun (WGS) entry which is preliminary data.</text>
</comment>
<dbReference type="InterPro" id="IPR051532">
    <property type="entry name" value="Ester_Hydrolysis_Enzymes"/>
</dbReference>
<dbReference type="AlphaFoldDB" id="A0A4R7B9C2"/>
<evidence type="ECO:0000313" key="3">
    <source>
        <dbReference type="EMBL" id="TDR81411.1"/>
    </source>
</evidence>
<reference evidence="3 4" key="1">
    <citation type="submission" date="2019-03" db="EMBL/GenBank/DDBJ databases">
        <title>Genomic Encyclopedia of Type Strains, Phase III (KMG-III): the genomes of soil and plant-associated and newly described type strains.</title>
        <authorList>
            <person name="Whitman W."/>
        </authorList>
    </citation>
    <scope>NUCLEOTIDE SEQUENCE [LARGE SCALE GENOMIC DNA]</scope>
    <source>
        <strain evidence="3 4">CECT 8976</strain>
    </source>
</reference>
<dbReference type="PANTHER" id="PTHR30383">
    <property type="entry name" value="THIOESTERASE 1/PROTEASE 1/LYSOPHOSPHOLIPASE L1"/>
    <property type="match status" value="1"/>
</dbReference>
<gene>
    <name evidence="3" type="ORF">DFP86_10364</name>
</gene>
<evidence type="ECO:0000256" key="1">
    <source>
        <dbReference type="SAM" id="SignalP"/>
    </source>
</evidence>
<dbReference type="CDD" id="cd01822">
    <property type="entry name" value="Lysophospholipase_L1_like"/>
    <property type="match status" value="1"/>
</dbReference>
<dbReference type="EMBL" id="SNZP01000003">
    <property type="protein sequence ID" value="TDR81411.1"/>
    <property type="molecule type" value="Genomic_DNA"/>
</dbReference>
<dbReference type="PROSITE" id="PS01098">
    <property type="entry name" value="LIPASE_GDSL_SER"/>
    <property type="match status" value="1"/>
</dbReference>
<dbReference type="Pfam" id="PF13472">
    <property type="entry name" value="Lipase_GDSL_2"/>
    <property type="match status" value="1"/>
</dbReference>
<dbReference type="InterPro" id="IPR008265">
    <property type="entry name" value="Lipase_GDSL_AS"/>
</dbReference>
<keyword evidence="1" id="KW-0732">Signal</keyword>
<feature type="domain" description="SGNH hydrolase-type esterase" evidence="2">
    <location>
        <begin position="28"/>
        <end position="184"/>
    </location>
</feature>
<dbReference type="InterPro" id="IPR013830">
    <property type="entry name" value="SGNH_hydro"/>
</dbReference>